<dbReference type="Pfam" id="PF03283">
    <property type="entry name" value="PAE"/>
    <property type="match status" value="1"/>
</dbReference>
<dbReference type="InterPro" id="IPR004963">
    <property type="entry name" value="PAE/NOTUM"/>
</dbReference>
<gene>
    <name evidence="2" type="ORF">SCF082_LOCUS51644</name>
</gene>
<protein>
    <recommendedName>
        <fullName evidence="4">Pectin acetylesterase</fullName>
    </recommendedName>
</protein>
<keyword evidence="1" id="KW-0732">Signal</keyword>
<keyword evidence="3" id="KW-1185">Reference proteome</keyword>
<evidence type="ECO:0000256" key="1">
    <source>
        <dbReference type="SAM" id="SignalP"/>
    </source>
</evidence>
<evidence type="ECO:0000313" key="3">
    <source>
        <dbReference type="Proteomes" id="UP001642464"/>
    </source>
</evidence>
<comment type="caution">
    <text evidence="2">The sequence shown here is derived from an EMBL/GenBank/DDBJ whole genome shotgun (WGS) entry which is preliminary data.</text>
</comment>
<evidence type="ECO:0000313" key="2">
    <source>
        <dbReference type="EMBL" id="CAK9111233.1"/>
    </source>
</evidence>
<dbReference type="Proteomes" id="UP001642464">
    <property type="component" value="Unassembled WGS sequence"/>
</dbReference>
<name>A0ABP0SFS3_9DINO</name>
<reference evidence="2 3" key="1">
    <citation type="submission" date="2024-02" db="EMBL/GenBank/DDBJ databases">
        <authorList>
            <person name="Chen Y."/>
            <person name="Shah S."/>
            <person name="Dougan E. K."/>
            <person name="Thang M."/>
            <person name="Chan C."/>
        </authorList>
    </citation>
    <scope>NUCLEOTIDE SEQUENCE [LARGE SCALE GENOMIC DNA]</scope>
</reference>
<organism evidence="2 3">
    <name type="scientific">Durusdinium trenchii</name>
    <dbReference type="NCBI Taxonomy" id="1381693"/>
    <lineage>
        <taxon>Eukaryota</taxon>
        <taxon>Sar</taxon>
        <taxon>Alveolata</taxon>
        <taxon>Dinophyceae</taxon>
        <taxon>Suessiales</taxon>
        <taxon>Symbiodiniaceae</taxon>
        <taxon>Durusdinium</taxon>
    </lineage>
</organism>
<dbReference type="EMBL" id="CAXAMM010043684">
    <property type="protein sequence ID" value="CAK9111233.1"/>
    <property type="molecule type" value="Genomic_DNA"/>
</dbReference>
<dbReference type="PANTHER" id="PTHR21562">
    <property type="entry name" value="NOTUM-RELATED"/>
    <property type="match status" value="1"/>
</dbReference>
<feature type="signal peptide" evidence="1">
    <location>
        <begin position="1"/>
        <end position="23"/>
    </location>
</feature>
<evidence type="ECO:0008006" key="4">
    <source>
        <dbReference type="Google" id="ProtNLM"/>
    </source>
</evidence>
<sequence>MQPSAMHLTRWASLVFVVCTAWGESCDFEEGSLIQRQPRNESEIQEVEEHFKQLQRGLHKHLLGTTVIGATAAPKGGTCALSGQQRCAVSAMKGTTIIQPGGRTSCLQQDGGPYQFVVRPGDAQKLLISFQGGGACWESTSFKHACVADIQEALSGSGLLSNSGPLSDAQRNPLRDYTVVEVLYCSGDIFLGDVTQSWASGRGPAQQLRQAGAVNLRAVLQWVQKNFKSVTSLVMMGSSAGALAAQVYSPTILELIPHQNAAVISDSYAGVFPSNTEGAVLQRWKACSLNIFSPEQQRACQESRIGLPDVVAKIIQEHPTVAYGFIQSKADSFQRLFYELVAFTIQRSFSKLSGPLFYKLSNRIFKEYNKHKNFLLFLVDGDNHEFNSQRIWNKAGIKGAVDGSPRGVLSLQGWVRKVLARSCTRSLGRGRLTKRLDSTKLNYRYNRVFPKELCWA</sequence>
<accession>A0ABP0SFS3</accession>
<proteinExistence type="predicted"/>
<feature type="chain" id="PRO_5046301172" description="Pectin acetylesterase" evidence="1">
    <location>
        <begin position="24"/>
        <end position="456"/>
    </location>
</feature>
<dbReference type="PANTHER" id="PTHR21562:SF83">
    <property type="entry name" value="PECTIN ACETYLESTERASE 4"/>
    <property type="match status" value="1"/>
</dbReference>